<feature type="transmembrane region" description="Helical" evidence="6">
    <location>
        <begin position="133"/>
        <end position="159"/>
    </location>
</feature>
<proteinExistence type="inferred from homology"/>
<evidence type="ECO:0000256" key="3">
    <source>
        <dbReference type="ARBA" id="ARBA00022692"/>
    </source>
</evidence>
<evidence type="ECO:0000256" key="6">
    <source>
        <dbReference type="RuleBase" id="RU363058"/>
    </source>
</evidence>
<gene>
    <name evidence="7" type="ORF">HEB94_004222</name>
</gene>
<feature type="transmembrane region" description="Helical" evidence="6">
    <location>
        <begin position="42"/>
        <end position="62"/>
    </location>
</feature>
<keyword evidence="8" id="KW-1185">Reference proteome</keyword>
<keyword evidence="3 6" id="KW-0812">Transmembrane</keyword>
<evidence type="ECO:0000256" key="1">
    <source>
        <dbReference type="ARBA" id="ARBA00004141"/>
    </source>
</evidence>
<dbReference type="Proteomes" id="UP000638648">
    <property type="component" value="Unassembled WGS sequence"/>
</dbReference>
<evidence type="ECO:0000313" key="8">
    <source>
        <dbReference type="Proteomes" id="UP000638648"/>
    </source>
</evidence>
<dbReference type="PANTHER" id="PTHR11101">
    <property type="entry name" value="PHOSPHATE TRANSPORTER"/>
    <property type="match status" value="1"/>
</dbReference>
<dbReference type="InterPro" id="IPR001204">
    <property type="entry name" value="Phos_transporter"/>
</dbReference>
<dbReference type="GO" id="GO:0035435">
    <property type="term" value="P:phosphate ion transmembrane transport"/>
    <property type="evidence" value="ECO:0007669"/>
    <property type="project" value="TreeGrafter"/>
</dbReference>
<dbReference type="PANTHER" id="PTHR11101:SF54">
    <property type="entry name" value="LOW-AFFINITY INORGANIC PHOSPHATE TRANSPORTER-RELATED"/>
    <property type="match status" value="1"/>
</dbReference>
<feature type="transmembrane region" description="Helical" evidence="6">
    <location>
        <begin position="216"/>
        <end position="238"/>
    </location>
</feature>
<dbReference type="EMBL" id="JADBEM010000001">
    <property type="protein sequence ID" value="MBE1607374.1"/>
    <property type="molecule type" value="Genomic_DNA"/>
</dbReference>
<sequence>MEIALLVIVVVAALAFDFTNGFHDTANAMATSIASGALRPRIAVLISAVLNLLGAFLSIKVASTIASGIVDAGATSASVVFSGLVGAIVWNLITWYLGLPSSSSHALIGGVVGATLVAVGSRAVNVPGIVSDVLVPAAVAPVLAALVAAVATFIAYLAVRKVGAKRSRRGFRYGQIVSASLVSLAHGTNDAQKTMGVITLALIAGGTLAPNSHPPLWVIISAGSAIALGTYFGGWRVIRTVGTRLTEISTPQGFASETCASAVILASSHFGFPLSTTHVCAGGVVGAGIGRRHAQVQWGMAGRMVAGWLVTLPAAGAIGAFVAWSSGLVGGIVGVLVVAAATLAVAAGLYLASRRSAVGPDNINKVSLPQSTTGSEERAA</sequence>
<keyword evidence="4 6" id="KW-1133">Transmembrane helix</keyword>
<dbReference type="GO" id="GO:0005315">
    <property type="term" value="F:phosphate transmembrane transporter activity"/>
    <property type="evidence" value="ECO:0007669"/>
    <property type="project" value="InterPro"/>
</dbReference>
<keyword evidence="2 6" id="KW-0813">Transport</keyword>
<feature type="transmembrane region" description="Helical" evidence="6">
    <location>
        <begin position="305"/>
        <end position="324"/>
    </location>
</feature>
<evidence type="ECO:0000256" key="4">
    <source>
        <dbReference type="ARBA" id="ARBA00022989"/>
    </source>
</evidence>
<comment type="similarity">
    <text evidence="6">Belongs to the inorganic phosphate transporter (PiT) (TC 2.A.20) family.</text>
</comment>
<feature type="transmembrane region" description="Helical" evidence="6">
    <location>
        <begin position="74"/>
        <end position="97"/>
    </location>
</feature>
<keyword evidence="5 6" id="KW-0472">Membrane</keyword>
<keyword evidence="6" id="KW-0592">Phosphate transport</keyword>
<evidence type="ECO:0000256" key="2">
    <source>
        <dbReference type="ARBA" id="ARBA00022448"/>
    </source>
</evidence>
<dbReference type="GO" id="GO:0016020">
    <property type="term" value="C:membrane"/>
    <property type="evidence" value="ECO:0007669"/>
    <property type="project" value="UniProtKB-SubCell"/>
</dbReference>
<feature type="transmembrane region" description="Helical" evidence="6">
    <location>
        <begin position="330"/>
        <end position="352"/>
    </location>
</feature>
<evidence type="ECO:0000313" key="7">
    <source>
        <dbReference type="EMBL" id="MBE1607374.1"/>
    </source>
</evidence>
<name>A0A927MVH5_9ACTN</name>
<accession>A0A927MVH5</accession>
<comment type="caution">
    <text evidence="7">The sequence shown here is derived from an EMBL/GenBank/DDBJ whole genome shotgun (WGS) entry which is preliminary data.</text>
</comment>
<dbReference type="AlphaFoldDB" id="A0A927MVH5"/>
<comment type="subcellular location">
    <subcellularLocation>
        <location evidence="1 6">Membrane</location>
        <topology evidence="1 6">Multi-pass membrane protein</topology>
    </subcellularLocation>
</comment>
<reference evidence="7" key="1">
    <citation type="submission" date="2020-10" db="EMBL/GenBank/DDBJ databases">
        <title>Sequencing the genomes of 1000 actinobacteria strains.</title>
        <authorList>
            <person name="Klenk H.-P."/>
        </authorList>
    </citation>
    <scope>NUCLEOTIDE SEQUENCE</scope>
    <source>
        <strain evidence="7">DSM 45354</strain>
    </source>
</reference>
<feature type="transmembrane region" description="Helical" evidence="6">
    <location>
        <begin position="194"/>
        <end position="210"/>
    </location>
</feature>
<organism evidence="7 8">
    <name type="scientific">Actinopolymorpha pittospori</name>
    <dbReference type="NCBI Taxonomy" id="648752"/>
    <lineage>
        <taxon>Bacteria</taxon>
        <taxon>Bacillati</taxon>
        <taxon>Actinomycetota</taxon>
        <taxon>Actinomycetes</taxon>
        <taxon>Propionibacteriales</taxon>
        <taxon>Actinopolymorphaceae</taxon>
        <taxon>Actinopolymorpha</taxon>
    </lineage>
</organism>
<protein>
    <recommendedName>
        <fullName evidence="6">Phosphate transporter</fullName>
    </recommendedName>
</protein>
<dbReference type="Pfam" id="PF01384">
    <property type="entry name" value="PHO4"/>
    <property type="match status" value="2"/>
</dbReference>
<evidence type="ECO:0000256" key="5">
    <source>
        <dbReference type="ARBA" id="ARBA00023136"/>
    </source>
</evidence>